<name>B6XJN3_9GAMM</name>
<protein>
    <submittedName>
        <fullName evidence="2">Uncharacterized protein</fullName>
    </submittedName>
</protein>
<keyword evidence="1" id="KW-1133">Transmembrane helix</keyword>
<dbReference type="AlphaFoldDB" id="B6XJN3"/>
<reference evidence="2 3" key="2">
    <citation type="submission" date="2008-10" db="EMBL/GenBank/DDBJ databases">
        <authorList>
            <person name="Fulton L."/>
            <person name="Clifton S."/>
            <person name="Fulton B."/>
            <person name="Xu J."/>
            <person name="Minx P."/>
            <person name="Pepin K.H."/>
            <person name="Johnson M."/>
            <person name="Bhonagiri V."/>
            <person name="Nash W.E."/>
            <person name="Mardis E.R."/>
            <person name="Wilson R.K."/>
        </authorList>
    </citation>
    <scope>NUCLEOTIDE SEQUENCE [LARGE SCALE GENOMIC DNA]</scope>
    <source>
        <strain evidence="2 3">DSM 30120</strain>
    </source>
</reference>
<keyword evidence="1" id="KW-0472">Membrane</keyword>
<keyword evidence="1" id="KW-0812">Transmembrane</keyword>
<evidence type="ECO:0000313" key="3">
    <source>
        <dbReference type="Proteomes" id="UP000003729"/>
    </source>
</evidence>
<accession>B6XJN3</accession>
<sequence length="48" mass="5233">MEAVIAKKPNKVSCFAAGAAVDVAMLILLSYVSEISRRMNGYADWIND</sequence>
<evidence type="ECO:0000256" key="1">
    <source>
        <dbReference type="SAM" id="Phobius"/>
    </source>
</evidence>
<dbReference type="Proteomes" id="UP000003729">
    <property type="component" value="Unassembled WGS sequence"/>
</dbReference>
<comment type="caution">
    <text evidence="2">The sequence shown here is derived from an EMBL/GenBank/DDBJ whole genome shotgun (WGS) entry which is preliminary data.</text>
</comment>
<proteinExistence type="predicted"/>
<evidence type="ECO:0000313" key="2">
    <source>
        <dbReference type="EMBL" id="EEB44241.1"/>
    </source>
</evidence>
<feature type="transmembrane region" description="Helical" evidence="1">
    <location>
        <begin position="12"/>
        <end position="32"/>
    </location>
</feature>
<dbReference type="EMBL" id="ABXW01000070">
    <property type="protein sequence ID" value="EEB44241.1"/>
    <property type="molecule type" value="Genomic_DNA"/>
</dbReference>
<gene>
    <name evidence="2" type="ORF">PROVALCAL_03592</name>
</gene>
<reference evidence="2 3" key="1">
    <citation type="submission" date="2008-10" db="EMBL/GenBank/DDBJ databases">
        <title>Draft genome sequence of Providencia alcalifaciens (DSM 30120).</title>
        <authorList>
            <person name="Sudarsanam P."/>
            <person name="Ley R."/>
            <person name="Guruge J."/>
            <person name="Turnbaugh P.J."/>
            <person name="Mahowald M."/>
            <person name="Liep D."/>
            <person name="Gordon J."/>
        </authorList>
    </citation>
    <scope>NUCLEOTIDE SEQUENCE [LARGE SCALE GENOMIC DNA]</scope>
    <source>
        <strain evidence="2 3">DSM 30120</strain>
    </source>
</reference>
<organism evidence="2 3">
    <name type="scientific">Providencia alcalifaciens DSM 30120</name>
    <dbReference type="NCBI Taxonomy" id="520999"/>
    <lineage>
        <taxon>Bacteria</taxon>
        <taxon>Pseudomonadati</taxon>
        <taxon>Pseudomonadota</taxon>
        <taxon>Gammaproteobacteria</taxon>
        <taxon>Enterobacterales</taxon>
        <taxon>Morganellaceae</taxon>
        <taxon>Providencia</taxon>
    </lineage>
</organism>